<keyword evidence="3" id="KW-0812">Transmembrane</keyword>
<dbReference type="Pfam" id="PF13439">
    <property type="entry name" value="Glyco_transf_4"/>
    <property type="match status" value="1"/>
</dbReference>
<dbReference type="GO" id="GO:0016757">
    <property type="term" value="F:glycosyltransferase activity"/>
    <property type="evidence" value="ECO:0007669"/>
    <property type="project" value="UniProtKB-KW"/>
</dbReference>
<dbReference type="SUPFAM" id="SSF53756">
    <property type="entry name" value="UDP-Glycosyltransferase/glycogen phosphorylase"/>
    <property type="match status" value="1"/>
</dbReference>
<dbReference type="EMBL" id="CP084166">
    <property type="protein sequence ID" value="UJG41546.1"/>
    <property type="molecule type" value="Genomic_DNA"/>
</dbReference>
<dbReference type="AlphaFoldDB" id="A0A9Y1FM07"/>
<dbReference type="Pfam" id="PF00534">
    <property type="entry name" value="Glycos_transf_1"/>
    <property type="match status" value="1"/>
</dbReference>
<feature type="transmembrane region" description="Helical" evidence="3">
    <location>
        <begin position="72"/>
        <end position="91"/>
    </location>
</feature>
<dbReference type="InterPro" id="IPR001296">
    <property type="entry name" value="Glyco_trans_1"/>
</dbReference>
<protein>
    <submittedName>
        <fullName evidence="6">Glycosyltransferase</fullName>
        <ecNumber evidence="6">2.4.-.-</ecNumber>
    </submittedName>
</protein>
<dbReference type="Gene3D" id="3.40.50.2000">
    <property type="entry name" value="Glycogen Phosphorylase B"/>
    <property type="match status" value="2"/>
</dbReference>
<sequence length="397" mass="46936">MNNKKKNIAMIVYSHFESDVRVKREAYSLSSEGYNVYCISLRLKNEERYEDRNGVKVIKLFKWLSIIPKGSLLRYIIGSSLFILASFIELLKIKKSKVNFHVIHIHNPPDHLILSGLLFKWIYNATLVLDRHEPFALQIVSNLGKSEESILYKILSAYECIVYKFVDYFIVVNNIEKNDVRLITNNKPVYTIRNSFNNTINNNKIQGRERVENEHHFLILYQGFISERRDIDTLIEAIDILRKKYSDIRCYIIGDGDYLQKSIDMVKKRGLSSFIYFLGWLEQNELFKFIERSHVCLITLKNIPVYQRATPNKLFEYMYFKKPIIAADLPLIRNLSENQCELYEPGNSKDLAKKIIKIRENMTLFKKKTEEYEKILSKNLWVVDEKKLILMYRKIIG</sequence>
<organism evidence="6">
    <name type="scientific">Candidatus Heimdallarchaeum aukensis</name>
    <dbReference type="NCBI Taxonomy" id="2876573"/>
    <lineage>
        <taxon>Archaea</taxon>
        <taxon>Promethearchaeati</taxon>
        <taxon>Candidatus Heimdallarchaeota</taxon>
        <taxon>Candidatus Heimdallarchaeia (ex Rinke et al. 2021) (nom. nud.)</taxon>
        <taxon>Candidatus Heimdallarchaeales</taxon>
        <taxon>Candidatus Heimdallarchaeaceae</taxon>
        <taxon>Candidatus Heimdallarchaeum</taxon>
    </lineage>
</organism>
<feature type="domain" description="Glycosyltransferase subfamily 4-like N-terminal" evidence="5">
    <location>
        <begin position="24"/>
        <end position="194"/>
    </location>
</feature>
<reference evidence="6" key="1">
    <citation type="journal article" date="2022" name="Nat. Microbiol.">
        <title>Unique mobile elements and scalable gene flow at the prokaryote-eukaryote boundary revealed by circularized Asgard archaea genomes.</title>
        <authorList>
            <person name="Wu F."/>
            <person name="Speth D.R."/>
            <person name="Philosof A."/>
            <person name="Cremiere A."/>
            <person name="Narayanan A."/>
            <person name="Barco R.A."/>
            <person name="Connon S.A."/>
            <person name="Amend J.P."/>
            <person name="Antoshechkin I.A."/>
            <person name="Orphan V.J."/>
        </authorList>
    </citation>
    <scope>NUCLEOTIDE SEQUENCE</scope>
    <source>
        <strain evidence="6">PM71</strain>
    </source>
</reference>
<feature type="domain" description="Glycosyl transferase family 1" evidence="4">
    <location>
        <begin position="210"/>
        <end position="362"/>
    </location>
</feature>
<name>A0A9Y1FM07_9ARCH</name>
<keyword evidence="1 6" id="KW-0328">Glycosyltransferase</keyword>
<dbReference type="PANTHER" id="PTHR12526:SF629">
    <property type="entry name" value="TEICHURONIC ACID BIOSYNTHESIS GLYCOSYLTRANSFERASE TUAH-RELATED"/>
    <property type="match status" value="1"/>
</dbReference>
<evidence type="ECO:0000256" key="2">
    <source>
        <dbReference type="ARBA" id="ARBA00022679"/>
    </source>
</evidence>
<evidence type="ECO:0000256" key="3">
    <source>
        <dbReference type="SAM" id="Phobius"/>
    </source>
</evidence>
<accession>A0A9Y1FM07</accession>
<dbReference type="PANTHER" id="PTHR12526">
    <property type="entry name" value="GLYCOSYLTRANSFERASE"/>
    <property type="match status" value="1"/>
</dbReference>
<evidence type="ECO:0000259" key="4">
    <source>
        <dbReference type="Pfam" id="PF00534"/>
    </source>
</evidence>
<keyword evidence="2 6" id="KW-0808">Transferase</keyword>
<keyword evidence="3" id="KW-0472">Membrane</keyword>
<evidence type="ECO:0000313" key="6">
    <source>
        <dbReference type="EMBL" id="UJG41546.1"/>
    </source>
</evidence>
<keyword evidence="3" id="KW-1133">Transmembrane helix</keyword>
<dbReference type="Proteomes" id="UP001201020">
    <property type="component" value="Chromosome"/>
</dbReference>
<evidence type="ECO:0000256" key="1">
    <source>
        <dbReference type="ARBA" id="ARBA00022676"/>
    </source>
</evidence>
<dbReference type="InterPro" id="IPR028098">
    <property type="entry name" value="Glyco_trans_4-like_N"/>
</dbReference>
<dbReference type="EC" id="2.4.-.-" evidence="6"/>
<evidence type="ECO:0000259" key="5">
    <source>
        <dbReference type="Pfam" id="PF13439"/>
    </source>
</evidence>
<gene>
    <name evidence="6" type="ORF">K9W45_03545</name>
</gene>
<proteinExistence type="predicted"/>